<keyword evidence="6" id="KW-0975">Bacterial flagellum</keyword>
<feature type="domain" description="Flagellar hook-associated protein 1 D2-like" evidence="9">
    <location>
        <begin position="329"/>
        <end position="404"/>
    </location>
</feature>
<comment type="subcellular location">
    <subcellularLocation>
        <location evidence="1">Bacterial flagellum</location>
    </subcellularLocation>
    <subcellularLocation>
        <location evidence="2">Secreted</location>
    </subcellularLocation>
</comment>
<name>A0A370K4Z1_9GAMM</name>
<dbReference type="InterPro" id="IPR002371">
    <property type="entry name" value="FlgK"/>
</dbReference>
<evidence type="ECO:0000259" key="8">
    <source>
        <dbReference type="Pfam" id="PF06429"/>
    </source>
</evidence>
<evidence type="ECO:0000259" key="10">
    <source>
        <dbReference type="Pfam" id="PF22638"/>
    </source>
</evidence>
<dbReference type="GO" id="GO:0044780">
    <property type="term" value="P:bacterial-type flagellum assembly"/>
    <property type="evidence" value="ECO:0007669"/>
    <property type="project" value="InterPro"/>
</dbReference>
<dbReference type="Pfam" id="PF06429">
    <property type="entry name" value="Flg_bbr_C"/>
    <property type="match status" value="1"/>
</dbReference>
<dbReference type="AlphaFoldDB" id="A0A370K4Z1"/>
<feature type="domain" description="Flagellar basal-body/hook protein C-terminal" evidence="8">
    <location>
        <begin position="582"/>
        <end position="620"/>
    </location>
</feature>
<dbReference type="Pfam" id="PF00460">
    <property type="entry name" value="Flg_bb_rod"/>
    <property type="match status" value="1"/>
</dbReference>
<dbReference type="PANTHER" id="PTHR30033:SF1">
    <property type="entry name" value="FLAGELLAR HOOK-ASSOCIATED PROTEIN 1"/>
    <property type="match status" value="1"/>
</dbReference>
<evidence type="ECO:0000256" key="2">
    <source>
        <dbReference type="ARBA" id="ARBA00004613"/>
    </source>
</evidence>
<evidence type="ECO:0000256" key="4">
    <source>
        <dbReference type="ARBA" id="ARBA00016244"/>
    </source>
</evidence>
<dbReference type="NCBIfam" id="TIGR02492">
    <property type="entry name" value="flgK_ends"/>
    <property type="match status" value="1"/>
</dbReference>
<evidence type="ECO:0000256" key="1">
    <source>
        <dbReference type="ARBA" id="ARBA00004365"/>
    </source>
</evidence>
<feature type="domain" description="Flagellar hook-associated protein FlgK helical" evidence="10">
    <location>
        <begin position="101"/>
        <end position="318"/>
    </location>
</feature>
<gene>
    <name evidence="11" type="ORF">DVT68_15700</name>
</gene>
<keyword evidence="11" id="KW-0966">Cell projection</keyword>
<dbReference type="Proteomes" id="UP000254711">
    <property type="component" value="Unassembled WGS sequence"/>
</dbReference>
<dbReference type="PROSITE" id="PS00588">
    <property type="entry name" value="FLAGELLA_BB_ROD"/>
    <property type="match status" value="1"/>
</dbReference>
<evidence type="ECO:0000313" key="12">
    <source>
        <dbReference type="Proteomes" id="UP000254711"/>
    </source>
</evidence>
<organism evidence="11 12">
    <name type="scientific">Dyella solisilvae</name>
    <dbReference type="NCBI Taxonomy" id="1920168"/>
    <lineage>
        <taxon>Bacteria</taxon>
        <taxon>Pseudomonadati</taxon>
        <taxon>Pseudomonadota</taxon>
        <taxon>Gammaproteobacteria</taxon>
        <taxon>Lysobacterales</taxon>
        <taxon>Rhodanobacteraceae</taxon>
        <taxon>Dyella</taxon>
    </lineage>
</organism>
<dbReference type="RefSeq" id="WP_114826039.1">
    <property type="nucleotide sequence ID" value="NZ_QQSY01000004.1"/>
</dbReference>
<dbReference type="InterPro" id="IPR053927">
    <property type="entry name" value="FlgK_helical"/>
</dbReference>
<evidence type="ECO:0000259" key="9">
    <source>
        <dbReference type="Pfam" id="PF21158"/>
    </source>
</evidence>
<dbReference type="InterPro" id="IPR019776">
    <property type="entry name" value="Flagellar_basal_body_rod_CS"/>
</dbReference>
<dbReference type="EMBL" id="QQSY01000004">
    <property type="protein sequence ID" value="RDI97722.1"/>
    <property type="molecule type" value="Genomic_DNA"/>
</dbReference>
<dbReference type="PRINTS" id="PR01005">
    <property type="entry name" value="FLGHOOKAP1"/>
</dbReference>
<evidence type="ECO:0000256" key="6">
    <source>
        <dbReference type="ARBA" id="ARBA00023143"/>
    </source>
</evidence>
<dbReference type="OrthoDB" id="9802553at2"/>
<evidence type="ECO:0000256" key="3">
    <source>
        <dbReference type="ARBA" id="ARBA00009677"/>
    </source>
</evidence>
<dbReference type="GO" id="GO:0005198">
    <property type="term" value="F:structural molecule activity"/>
    <property type="evidence" value="ECO:0007669"/>
    <property type="project" value="InterPro"/>
</dbReference>
<dbReference type="GO" id="GO:0005576">
    <property type="term" value="C:extracellular region"/>
    <property type="evidence" value="ECO:0007669"/>
    <property type="project" value="UniProtKB-SubCell"/>
</dbReference>
<proteinExistence type="inferred from homology"/>
<protein>
    <recommendedName>
        <fullName evidence="4">Flagellar hook-associated protein 1</fullName>
    </recommendedName>
</protein>
<dbReference type="Pfam" id="PF22638">
    <property type="entry name" value="FlgK_D1"/>
    <property type="match status" value="1"/>
</dbReference>
<reference evidence="11 12" key="1">
    <citation type="submission" date="2018-07" db="EMBL/GenBank/DDBJ databases">
        <title>Dyella solisilvae sp. nov., isolated from the pine and broad-leaved mixed forest soil.</title>
        <authorList>
            <person name="Gao Z."/>
            <person name="Qiu L."/>
        </authorList>
    </citation>
    <scope>NUCLEOTIDE SEQUENCE [LARGE SCALE GENOMIC DNA]</scope>
    <source>
        <strain evidence="11 12">DHG54</strain>
    </source>
</reference>
<comment type="similarity">
    <text evidence="3">Belongs to the flagella basal body rod proteins family.</text>
</comment>
<dbReference type="InterPro" id="IPR010930">
    <property type="entry name" value="Flg_bb/hook_C_dom"/>
</dbReference>
<keyword evidence="12" id="KW-1185">Reference proteome</keyword>
<dbReference type="InterPro" id="IPR049119">
    <property type="entry name" value="FlgK_D2-like"/>
</dbReference>
<dbReference type="Pfam" id="PF21158">
    <property type="entry name" value="flgK_1st_1"/>
    <property type="match status" value="1"/>
</dbReference>
<sequence length="625" mass="62685">MSNLLSIGASGLSAAQVALSTVSNNISNVNTTGYSQQSVVQVEAITSQGGRYTIGSGVDVQSVQRAYSDFLTSAVWSSNSSLQAATSYNNLATTLNGALSASGSLQTALDNFYGGFTTVANTPGLASSRQSLLGNANSLVTTFNTLGQQLQAQQGQINSQISSTVNSINTVAANIASLNTQIVQAGKNPPNDLLDQRDNLVQTLSGYLGVSATTQSDGSISVYSTNGQALVSGGNSYAISAANNAYDAARTDVFDSTGNDISSRISGGTLGALLSYRSNVLDSAQSQLGLQAVGLASSINDQQAKGLTLSGQQGGAMFSVPTPAVQASSANQGSASLSASISDVGQLTGSNYIMRYDGSAWSLQTTGGQNVPLTTNADGSLSADGLTFNVSGSAQAGDSFQIQPTTQASTGIAVSMTDPNDIAAAALMSGSAGASNTGSASLGAVTVQDTGNAALTNSVTLSFPSAASYQVTDSSGNVIASGSYAAGQTISANGWSVTPSGTPSANDSFSIGLNSNGLKDTSNALAMASLSNTGVLASGTQSIVAAYGQLTTTIGTAGSQAQTNLTTQTSLYNQAVSAQQSVSGVNLDEEAANLVRYQQAYQASAQIISTAQTIFSSLLSAVQTA</sequence>
<keyword evidence="5" id="KW-0964">Secreted</keyword>
<comment type="caution">
    <text evidence="11">The sequence shown here is derived from an EMBL/GenBank/DDBJ whole genome shotgun (WGS) entry which is preliminary data.</text>
</comment>
<dbReference type="GO" id="GO:0009424">
    <property type="term" value="C:bacterial-type flagellum hook"/>
    <property type="evidence" value="ECO:0007669"/>
    <property type="project" value="InterPro"/>
</dbReference>
<feature type="domain" description="Flagellar basal body rod protein N-terminal" evidence="7">
    <location>
        <begin position="6"/>
        <end position="34"/>
    </location>
</feature>
<evidence type="ECO:0000259" key="7">
    <source>
        <dbReference type="Pfam" id="PF00460"/>
    </source>
</evidence>
<keyword evidence="11" id="KW-0282">Flagellum</keyword>
<evidence type="ECO:0000256" key="5">
    <source>
        <dbReference type="ARBA" id="ARBA00022525"/>
    </source>
</evidence>
<dbReference type="InterPro" id="IPR001444">
    <property type="entry name" value="Flag_bb_rod_N"/>
</dbReference>
<keyword evidence="11" id="KW-0969">Cilium</keyword>
<evidence type="ECO:0000313" key="11">
    <source>
        <dbReference type="EMBL" id="RDI97722.1"/>
    </source>
</evidence>
<dbReference type="SUPFAM" id="SSF64518">
    <property type="entry name" value="Phase 1 flagellin"/>
    <property type="match status" value="2"/>
</dbReference>
<dbReference type="PANTHER" id="PTHR30033">
    <property type="entry name" value="FLAGELLAR HOOK-ASSOCIATED PROTEIN 1"/>
    <property type="match status" value="1"/>
</dbReference>
<accession>A0A370K4Z1</accession>